<sequence length="96" mass="11189">MLAEQQTCITGASNALRNVLNPKPKMIPKFVTTSDTRNNLFQFTHIAKQLIKSKVHQTLKNKNYQKFLINFVPNKLRTLIKSFKETKNRNWSTDPQ</sequence>
<dbReference type="AlphaFoldDB" id="A0A0V0HRU9"/>
<reference evidence="1" key="1">
    <citation type="submission" date="2015-12" db="EMBL/GenBank/DDBJ databases">
        <title>Gene expression during late stages of embryo sac development: a critical building block for successful pollen-pistil interactions.</title>
        <authorList>
            <person name="Liu Y."/>
            <person name="Joly V."/>
            <person name="Sabar M."/>
            <person name="Matton D.P."/>
        </authorList>
    </citation>
    <scope>NUCLEOTIDE SEQUENCE</scope>
</reference>
<name>A0A0V0HRU9_SOLCH</name>
<organism evidence="1">
    <name type="scientific">Solanum chacoense</name>
    <name type="common">Chaco potato</name>
    <dbReference type="NCBI Taxonomy" id="4108"/>
    <lineage>
        <taxon>Eukaryota</taxon>
        <taxon>Viridiplantae</taxon>
        <taxon>Streptophyta</taxon>
        <taxon>Embryophyta</taxon>
        <taxon>Tracheophyta</taxon>
        <taxon>Spermatophyta</taxon>
        <taxon>Magnoliopsida</taxon>
        <taxon>eudicotyledons</taxon>
        <taxon>Gunneridae</taxon>
        <taxon>Pentapetalae</taxon>
        <taxon>asterids</taxon>
        <taxon>lamiids</taxon>
        <taxon>Solanales</taxon>
        <taxon>Solanaceae</taxon>
        <taxon>Solanoideae</taxon>
        <taxon>Solaneae</taxon>
        <taxon>Solanum</taxon>
    </lineage>
</organism>
<proteinExistence type="predicted"/>
<accession>A0A0V0HRU9</accession>
<dbReference type="EMBL" id="GEDG01015970">
    <property type="protein sequence ID" value="JAP22980.1"/>
    <property type="molecule type" value="Transcribed_RNA"/>
</dbReference>
<protein>
    <submittedName>
        <fullName evidence="1">Putative ovule protein</fullName>
    </submittedName>
</protein>
<dbReference type="EMBL" id="GEDG01013599">
    <property type="protein sequence ID" value="JAP25153.1"/>
    <property type="molecule type" value="Transcribed_RNA"/>
</dbReference>
<evidence type="ECO:0000313" key="1">
    <source>
        <dbReference type="EMBL" id="JAP22980.1"/>
    </source>
</evidence>